<dbReference type="AlphaFoldDB" id="A0AAV7I4P0"/>
<evidence type="ECO:0000313" key="1">
    <source>
        <dbReference type="EMBL" id="KAH0546169.1"/>
    </source>
</evidence>
<name>A0AAV7I4P0_COTGL</name>
<keyword evidence="2" id="KW-1185">Reference proteome</keyword>
<protein>
    <submittedName>
        <fullName evidence="1">Uncharacterized protein</fullName>
    </submittedName>
</protein>
<organism evidence="1 2">
    <name type="scientific">Cotesia glomerata</name>
    <name type="common">Lepidopteran parasitic wasp</name>
    <name type="synonym">Apanteles glomeratus</name>
    <dbReference type="NCBI Taxonomy" id="32391"/>
    <lineage>
        <taxon>Eukaryota</taxon>
        <taxon>Metazoa</taxon>
        <taxon>Ecdysozoa</taxon>
        <taxon>Arthropoda</taxon>
        <taxon>Hexapoda</taxon>
        <taxon>Insecta</taxon>
        <taxon>Pterygota</taxon>
        <taxon>Neoptera</taxon>
        <taxon>Endopterygota</taxon>
        <taxon>Hymenoptera</taxon>
        <taxon>Apocrita</taxon>
        <taxon>Ichneumonoidea</taxon>
        <taxon>Braconidae</taxon>
        <taxon>Microgastrinae</taxon>
        <taxon>Cotesia</taxon>
    </lineage>
</organism>
<evidence type="ECO:0000313" key="2">
    <source>
        <dbReference type="Proteomes" id="UP000826195"/>
    </source>
</evidence>
<dbReference type="Proteomes" id="UP000826195">
    <property type="component" value="Unassembled WGS sequence"/>
</dbReference>
<comment type="caution">
    <text evidence="1">The sequence shown here is derived from an EMBL/GenBank/DDBJ whole genome shotgun (WGS) entry which is preliminary data.</text>
</comment>
<proteinExistence type="predicted"/>
<reference evidence="1 2" key="1">
    <citation type="journal article" date="2021" name="J. Hered.">
        <title>A chromosome-level genome assembly of the parasitoid wasp, Cotesia glomerata (Hymenoptera: Braconidae).</title>
        <authorList>
            <person name="Pinto B.J."/>
            <person name="Weis J.J."/>
            <person name="Gamble T."/>
            <person name="Ode P.J."/>
            <person name="Paul R."/>
            <person name="Zaspel J.M."/>
        </authorList>
    </citation>
    <scope>NUCLEOTIDE SEQUENCE [LARGE SCALE GENOMIC DNA]</scope>
    <source>
        <strain evidence="1">CgM1</strain>
    </source>
</reference>
<gene>
    <name evidence="1" type="ORF">KQX54_006957</name>
</gene>
<sequence>MQKKFKIRRDARLNTLVTRRSEEERRRMKDRLRNGFTQCLTQAPEERKNVETDPQYRLRKIFPVLALFTTIFLNKVSSTLLDGPPQIDNRTWNVF</sequence>
<dbReference type="EMBL" id="JAHXZJ010002237">
    <property type="protein sequence ID" value="KAH0546169.1"/>
    <property type="molecule type" value="Genomic_DNA"/>
</dbReference>
<accession>A0AAV7I4P0</accession>